<keyword evidence="2" id="KW-1185">Reference proteome</keyword>
<name>A0A0N4YP56_NIPBR</name>
<accession>A0A0N4YP56</accession>
<proteinExistence type="predicted"/>
<organism evidence="3">
    <name type="scientific">Nippostrongylus brasiliensis</name>
    <name type="common">Rat hookworm</name>
    <dbReference type="NCBI Taxonomy" id="27835"/>
    <lineage>
        <taxon>Eukaryota</taxon>
        <taxon>Metazoa</taxon>
        <taxon>Ecdysozoa</taxon>
        <taxon>Nematoda</taxon>
        <taxon>Chromadorea</taxon>
        <taxon>Rhabditida</taxon>
        <taxon>Rhabditina</taxon>
        <taxon>Rhabditomorpha</taxon>
        <taxon>Strongyloidea</taxon>
        <taxon>Heligmosomidae</taxon>
        <taxon>Nippostrongylus</taxon>
    </lineage>
</organism>
<reference evidence="1 2" key="2">
    <citation type="submission" date="2018-11" db="EMBL/GenBank/DDBJ databases">
        <authorList>
            <consortium name="Pathogen Informatics"/>
        </authorList>
    </citation>
    <scope>NUCLEOTIDE SEQUENCE [LARGE SCALE GENOMIC DNA]</scope>
</reference>
<evidence type="ECO:0000313" key="1">
    <source>
        <dbReference type="EMBL" id="VDL82757.1"/>
    </source>
</evidence>
<gene>
    <name evidence="1" type="ORF">NBR_LOCUS19028</name>
</gene>
<dbReference type="EMBL" id="UYSL01023851">
    <property type="protein sequence ID" value="VDL82757.1"/>
    <property type="molecule type" value="Genomic_DNA"/>
</dbReference>
<dbReference type="AlphaFoldDB" id="A0A0N4YP56"/>
<protein>
    <submittedName>
        <fullName evidence="1 3">Uncharacterized protein</fullName>
    </submittedName>
</protein>
<dbReference type="WBParaSite" id="NBR_0001902701-mRNA-1">
    <property type="protein sequence ID" value="NBR_0001902701-mRNA-1"/>
    <property type="gene ID" value="NBR_0001902701"/>
</dbReference>
<reference evidence="3" key="1">
    <citation type="submission" date="2017-02" db="UniProtKB">
        <authorList>
            <consortium name="WormBaseParasite"/>
        </authorList>
    </citation>
    <scope>IDENTIFICATION</scope>
</reference>
<evidence type="ECO:0000313" key="3">
    <source>
        <dbReference type="WBParaSite" id="NBR_0001902701-mRNA-1"/>
    </source>
</evidence>
<evidence type="ECO:0000313" key="2">
    <source>
        <dbReference type="Proteomes" id="UP000271162"/>
    </source>
</evidence>
<sequence>MPGFIEGRTWEYATQLPIPSHDEFFARRRLPWNHRRSRVPFYYLPNDLFHPECHGNLRVHYDLLNGFYGTIRARTTWQFVHELHRPSFVLDCLLAIFSMEAREILVVVDNGANGRRRPKNARFVSRISWNVATAALIYCANARRAGKTLSAGSKNSGLSTNWGNRGTEEHSPYCGTSLKLIVSSDMEKNTKVMK</sequence>
<dbReference type="Proteomes" id="UP000271162">
    <property type="component" value="Unassembled WGS sequence"/>
</dbReference>